<evidence type="ECO:0000313" key="2">
    <source>
        <dbReference type="Proteomes" id="UP001597301"/>
    </source>
</evidence>
<dbReference type="InterPro" id="IPR023375">
    <property type="entry name" value="ADC_dom_sf"/>
</dbReference>
<keyword evidence="2" id="KW-1185">Reference proteome</keyword>
<name>A0ABW4KP06_9BACI</name>
<dbReference type="InterPro" id="IPR018644">
    <property type="entry name" value="DUF2071"/>
</dbReference>
<comment type="caution">
    <text evidence="1">The sequence shown here is derived from an EMBL/GenBank/DDBJ whole genome shotgun (WGS) entry which is preliminary data.</text>
</comment>
<dbReference type="PANTHER" id="PTHR39186">
    <property type="entry name" value="DUF2071 FAMILY PROTEIN"/>
    <property type="match status" value="1"/>
</dbReference>
<protein>
    <submittedName>
        <fullName evidence="1">YqjF family protein</fullName>
    </submittedName>
</protein>
<dbReference type="RefSeq" id="WP_380776662.1">
    <property type="nucleotide sequence ID" value="NZ_JBHUEO010000121.1"/>
</dbReference>
<dbReference type="SUPFAM" id="SSF160104">
    <property type="entry name" value="Acetoacetate decarboxylase-like"/>
    <property type="match status" value="1"/>
</dbReference>
<reference evidence="2" key="1">
    <citation type="journal article" date="2019" name="Int. J. Syst. Evol. Microbiol.">
        <title>The Global Catalogue of Microorganisms (GCM) 10K type strain sequencing project: providing services to taxonomists for standard genome sequencing and annotation.</title>
        <authorList>
            <consortium name="The Broad Institute Genomics Platform"/>
            <consortium name="The Broad Institute Genome Sequencing Center for Infectious Disease"/>
            <person name="Wu L."/>
            <person name="Ma J."/>
        </authorList>
    </citation>
    <scope>NUCLEOTIDE SEQUENCE [LARGE SCALE GENOMIC DNA]</scope>
    <source>
        <strain evidence="2">CGMCC 1.12295</strain>
    </source>
</reference>
<dbReference type="Pfam" id="PF09844">
    <property type="entry name" value="DUF2071"/>
    <property type="match status" value="1"/>
</dbReference>
<dbReference type="Proteomes" id="UP001597301">
    <property type="component" value="Unassembled WGS sequence"/>
</dbReference>
<evidence type="ECO:0000313" key="1">
    <source>
        <dbReference type="EMBL" id="MFD1708837.1"/>
    </source>
</evidence>
<dbReference type="Gene3D" id="2.40.400.10">
    <property type="entry name" value="Acetoacetate decarboxylase-like"/>
    <property type="match status" value="1"/>
</dbReference>
<organism evidence="1 2">
    <name type="scientific">Siminovitchia sediminis</name>
    <dbReference type="NCBI Taxonomy" id="1274353"/>
    <lineage>
        <taxon>Bacteria</taxon>
        <taxon>Bacillati</taxon>
        <taxon>Bacillota</taxon>
        <taxon>Bacilli</taxon>
        <taxon>Bacillales</taxon>
        <taxon>Bacillaceae</taxon>
        <taxon>Siminovitchia</taxon>
    </lineage>
</organism>
<gene>
    <name evidence="1" type="ORF">ACFSCZ_19360</name>
</gene>
<sequence length="247" mass="29247">MHKEFSETSQRPFSLPSRPWVMTQEWHHLLFCHWRIPPEMLREYVPKELEIDLFDGTSWIGLTPFKASKTRIRGLPAPPALHSFLELNVRVYVTYKGAPGIYFLSLDANSWPVVLGAKTAALLPYQHASMKLSKEEETVHFQSKRTHPGEPDERFSVSYKPESDTFIPIRGTLEFFLYERYCFFIKKGKRLFRGDIHHDRWRVCNAECMIHQNTMVSFLPRRYFQEKPMVHLSKEKQAFAWTIKKLR</sequence>
<accession>A0ABW4KP06</accession>
<dbReference type="PANTHER" id="PTHR39186:SF1">
    <property type="entry name" value="DUF2071 DOMAIN-CONTAINING PROTEIN"/>
    <property type="match status" value="1"/>
</dbReference>
<dbReference type="EMBL" id="JBHUEO010000121">
    <property type="protein sequence ID" value="MFD1708837.1"/>
    <property type="molecule type" value="Genomic_DNA"/>
</dbReference>
<proteinExistence type="predicted"/>